<sequence length="64" mass="7065">MAAPRFVAPVGVCLDPGGPMEMRKPRRERGSSSTRAGTSPASERVLKRPFPKCVLEHVFEQDQL</sequence>
<keyword evidence="3" id="KW-1185">Reference proteome</keyword>
<protein>
    <submittedName>
        <fullName evidence="2">Uncharacterized protein</fullName>
    </submittedName>
</protein>
<dbReference type="AlphaFoldDB" id="A0A255GFV1"/>
<evidence type="ECO:0000313" key="2">
    <source>
        <dbReference type="EMBL" id="OYO14717.1"/>
    </source>
</evidence>
<proteinExistence type="predicted"/>
<gene>
    <name evidence="2" type="ORF">CGZ94_09135</name>
</gene>
<dbReference type="EMBL" id="NMVO01000012">
    <property type="protein sequence ID" value="OYO14717.1"/>
    <property type="molecule type" value="Genomic_DNA"/>
</dbReference>
<evidence type="ECO:0000313" key="3">
    <source>
        <dbReference type="Proteomes" id="UP000215896"/>
    </source>
</evidence>
<reference evidence="2 3" key="1">
    <citation type="submission" date="2017-07" db="EMBL/GenBank/DDBJ databases">
        <title>Draft whole genome sequences of clinical Proprionibacteriaceae strains.</title>
        <authorList>
            <person name="Bernier A.-M."/>
            <person name="Bernard K."/>
            <person name="Domingo M.-C."/>
        </authorList>
    </citation>
    <scope>NUCLEOTIDE SEQUENCE [LARGE SCALE GENOMIC DNA]</scope>
    <source>
        <strain evidence="2 3">NML 030167</strain>
    </source>
</reference>
<feature type="compositionally biased region" description="Polar residues" evidence="1">
    <location>
        <begin position="31"/>
        <end position="41"/>
    </location>
</feature>
<comment type="caution">
    <text evidence="2">The sequence shown here is derived from an EMBL/GenBank/DDBJ whole genome shotgun (WGS) entry which is preliminary data.</text>
</comment>
<name>A0A255GFV1_9ACTN</name>
<dbReference type="Proteomes" id="UP000215896">
    <property type="component" value="Unassembled WGS sequence"/>
</dbReference>
<organism evidence="2 3">
    <name type="scientific">Enemella evansiae</name>
    <dbReference type="NCBI Taxonomy" id="2016499"/>
    <lineage>
        <taxon>Bacteria</taxon>
        <taxon>Bacillati</taxon>
        <taxon>Actinomycetota</taxon>
        <taxon>Actinomycetes</taxon>
        <taxon>Propionibacteriales</taxon>
        <taxon>Propionibacteriaceae</taxon>
        <taxon>Enemella</taxon>
    </lineage>
</organism>
<evidence type="ECO:0000256" key="1">
    <source>
        <dbReference type="SAM" id="MobiDB-lite"/>
    </source>
</evidence>
<accession>A0A255GFV1</accession>
<feature type="region of interest" description="Disordered" evidence="1">
    <location>
        <begin position="13"/>
        <end position="45"/>
    </location>
</feature>